<proteinExistence type="inferred from homology"/>
<keyword evidence="3" id="KW-1003">Cell membrane</keyword>
<dbReference type="EMBL" id="JBHTJV010000025">
    <property type="protein sequence ID" value="MFD0917664.1"/>
    <property type="molecule type" value="Genomic_DNA"/>
</dbReference>
<dbReference type="RefSeq" id="WP_377213519.1">
    <property type="nucleotide sequence ID" value="NZ_JBHTJV010000025.1"/>
</dbReference>
<sequence>MSDHVSMPGSADASAPQEASAIQVVEGVGTGLANFIERAWISIYQPWTLYQIGIILGILLVSVVLSRFVEPKLESWVRSIKLNPGFLRVLAALLRRMEWVFFIPACYTAYLIADNYTWPWNVLLLRIAYTLALAWLVINVLSRVIHSRQLARTVAVLAWIIVALQLTGYLKPTTDTLDALAFRIGEVRISPLLVIQTTALLISLVWLANNGGKFAETRLKAMTDLTPSLQVLLGKFIKIFLVITAIIIALNSVGIDLTVFAVFSGAVGVGLGFGLQKVVSNFISGVIILMDKSIKPGDTISLNETFGWIRELRSRFVSVVTRDGREFLIPNEDFITEKVINWSFTDKLVRLDVEFGVSYDSDPHEITRLVIEAAKSVERVSPLKDPVCWMTEFGDSSINFVARFWITDPQNGLTNIRGKVMLAIWDAFKENDVNIPFPHREIIMRTPITVESAPEPKRTKKG</sequence>
<dbReference type="Gene3D" id="2.30.30.60">
    <property type="match status" value="1"/>
</dbReference>
<dbReference type="SUPFAM" id="SSF82689">
    <property type="entry name" value="Mechanosensitive channel protein MscS (YggB), C-terminal domain"/>
    <property type="match status" value="1"/>
</dbReference>
<reference evidence="11" key="1">
    <citation type="journal article" date="2019" name="Int. J. Syst. Evol. Microbiol.">
        <title>The Global Catalogue of Microorganisms (GCM) 10K type strain sequencing project: providing services to taxonomists for standard genome sequencing and annotation.</title>
        <authorList>
            <consortium name="The Broad Institute Genomics Platform"/>
            <consortium name="The Broad Institute Genome Sequencing Center for Infectious Disease"/>
            <person name="Wu L."/>
            <person name="Ma J."/>
        </authorList>
    </citation>
    <scope>NUCLEOTIDE SEQUENCE [LARGE SCALE GENOMIC DNA]</scope>
    <source>
        <strain evidence="11">CCUG 60023</strain>
    </source>
</reference>
<keyword evidence="4 7" id="KW-0812">Transmembrane</keyword>
<feature type="transmembrane region" description="Helical" evidence="7">
    <location>
        <begin position="257"/>
        <end position="275"/>
    </location>
</feature>
<evidence type="ECO:0000256" key="6">
    <source>
        <dbReference type="ARBA" id="ARBA00023136"/>
    </source>
</evidence>
<dbReference type="InterPro" id="IPR052702">
    <property type="entry name" value="MscS-like_channel"/>
</dbReference>
<evidence type="ECO:0000256" key="2">
    <source>
        <dbReference type="ARBA" id="ARBA00008017"/>
    </source>
</evidence>
<evidence type="ECO:0000256" key="5">
    <source>
        <dbReference type="ARBA" id="ARBA00022989"/>
    </source>
</evidence>
<evidence type="ECO:0000256" key="3">
    <source>
        <dbReference type="ARBA" id="ARBA00022475"/>
    </source>
</evidence>
<keyword evidence="5 7" id="KW-1133">Transmembrane helix</keyword>
<dbReference type="InterPro" id="IPR011014">
    <property type="entry name" value="MscS_channel_TM-2"/>
</dbReference>
<evidence type="ECO:0000313" key="11">
    <source>
        <dbReference type="Proteomes" id="UP001597101"/>
    </source>
</evidence>
<feature type="domain" description="Mechanosensitive ion channel MscS" evidence="8">
    <location>
        <begin position="278"/>
        <end position="343"/>
    </location>
</feature>
<gene>
    <name evidence="10" type="ORF">ACFQ14_14775</name>
</gene>
<dbReference type="Gene3D" id="3.30.70.100">
    <property type="match status" value="1"/>
</dbReference>
<dbReference type="InterPro" id="IPR010920">
    <property type="entry name" value="LSM_dom_sf"/>
</dbReference>
<keyword evidence="11" id="KW-1185">Reference proteome</keyword>
<organism evidence="10 11">
    <name type="scientific">Pseudahrensia aquimaris</name>
    <dbReference type="NCBI Taxonomy" id="744461"/>
    <lineage>
        <taxon>Bacteria</taxon>
        <taxon>Pseudomonadati</taxon>
        <taxon>Pseudomonadota</taxon>
        <taxon>Alphaproteobacteria</taxon>
        <taxon>Hyphomicrobiales</taxon>
        <taxon>Ahrensiaceae</taxon>
        <taxon>Pseudahrensia</taxon>
    </lineage>
</organism>
<evidence type="ECO:0000256" key="7">
    <source>
        <dbReference type="SAM" id="Phobius"/>
    </source>
</evidence>
<feature type="transmembrane region" description="Helical" evidence="7">
    <location>
        <begin position="49"/>
        <end position="69"/>
    </location>
</feature>
<dbReference type="InterPro" id="IPR049278">
    <property type="entry name" value="MS_channel_C"/>
</dbReference>
<feature type="transmembrane region" description="Helical" evidence="7">
    <location>
        <begin position="229"/>
        <end position="251"/>
    </location>
</feature>
<name>A0ABW3FGS2_9HYPH</name>
<evidence type="ECO:0000313" key="10">
    <source>
        <dbReference type="EMBL" id="MFD0917664.1"/>
    </source>
</evidence>
<dbReference type="Proteomes" id="UP001597101">
    <property type="component" value="Unassembled WGS sequence"/>
</dbReference>
<dbReference type="SUPFAM" id="SSF82861">
    <property type="entry name" value="Mechanosensitive channel protein MscS (YggB), transmembrane region"/>
    <property type="match status" value="1"/>
</dbReference>
<evidence type="ECO:0000259" key="9">
    <source>
        <dbReference type="Pfam" id="PF21082"/>
    </source>
</evidence>
<feature type="transmembrane region" description="Helical" evidence="7">
    <location>
        <begin position="150"/>
        <end position="169"/>
    </location>
</feature>
<feature type="transmembrane region" description="Helical" evidence="7">
    <location>
        <begin position="118"/>
        <end position="138"/>
    </location>
</feature>
<accession>A0ABW3FGS2</accession>
<dbReference type="InterPro" id="IPR011066">
    <property type="entry name" value="MscS_channel_C_sf"/>
</dbReference>
<dbReference type="PANTHER" id="PTHR30347:SF1">
    <property type="entry name" value="MECHANOSENSITIVE CHANNEL MSCK"/>
    <property type="match status" value="1"/>
</dbReference>
<feature type="transmembrane region" description="Helical" evidence="7">
    <location>
        <begin position="189"/>
        <end position="208"/>
    </location>
</feature>
<feature type="domain" description="Mechanosensitive ion channel MscS C-terminal" evidence="9">
    <location>
        <begin position="352"/>
        <end position="435"/>
    </location>
</feature>
<keyword evidence="6 7" id="KW-0472">Membrane</keyword>
<dbReference type="Pfam" id="PF21082">
    <property type="entry name" value="MS_channel_3rd"/>
    <property type="match status" value="1"/>
</dbReference>
<feature type="transmembrane region" description="Helical" evidence="7">
    <location>
        <begin position="89"/>
        <end position="112"/>
    </location>
</feature>
<comment type="subcellular location">
    <subcellularLocation>
        <location evidence="1">Cell membrane</location>
        <topology evidence="1">Multi-pass membrane protein</topology>
    </subcellularLocation>
</comment>
<evidence type="ECO:0000259" key="8">
    <source>
        <dbReference type="Pfam" id="PF00924"/>
    </source>
</evidence>
<dbReference type="Gene3D" id="1.10.287.1260">
    <property type="match status" value="1"/>
</dbReference>
<dbReference type="InterPro" id="IPR023408">
    <property type="entry name" value="MscS_beta-dom_sf"/>
</dbReference>
<evidence type="ECO:0000256" key="1">
    <source>
        <dbReference type="ARBA" id="ARBA00004651"/>
    </source>
</evidence>
<dbReference type="InterPro" id="IPR006685">
    <property type="entry name" value="MscS_channel_2nd"/>
</dbReference>
<dbReference type="SUPFAM" id="SSF50182">
    <property type="entry name" value="Sm-like ribonucleoproteins"/>
    <property type="match status" value="1"/>
</dbReference>
<dbReference type="Pfam" id="PF00924">
    <property type="entry name" value="MS_channel_2nd"/>
    <property type="match status" value="1"/>
</dbReference>
<comment type="caution">
    <text evidence="10">The sequence shown here is derived from an EMBL/GenBank/DDBJ whole genome shotgun (WGS) entry which is preliminary data.</text>
</comment>
<comment type="similarity">
    <text evidence="2">Belongs to the MscS (TC 1.A.23) family.</text>
</comment>
<evidence type="ECO:0000256" key="4">
    <source>
        <dbReference type="ARBA" id="ARBA00022692"/>
    </source>
</evidence>
<dbReference type="PANTHER" id="PTHR30347">
    <property type="entry name" value="POTASSIUM CHANNEL RELATED"/>
    <property type="match status" value="1"/>
</dbReference>
<protein>
    <submittedName>
        <fullName evidence="10">Mechanosensitive ion channel family protein</fullName>
    </submittedName>
</protein>